<protein>
    <submittedName>
        <fullName evidence="1">28558_t:CDS:1</fullName>
    </submittedName>
</protein>
<accession>A0ACA9RZS7</accession>
<reference evidence="1" key="1">
    <citation type="submission" date="2021-06" db="EMBL/GenBank/DDBJ databases">
        <authorList>
            <person name="Kallberg Y."/>
            <person name="Tangrot J."/>
            <person name="Rosling A."/>
        </authorList>
    </citation>
    <scope>NUCLEOTIDE SEQUENCE</scope>
    <source>
        <strain evidence="1">MA461A</strain>
    </source>
</reference>
<gene>
    <name evidence="1" type="ORF">RPERSI_LOCUS24776</name>
</gene>
<proteinExistence type="predicted"/>
<comment type="caution">
    <text evidence="1">The sequence shown here is derived from an EMBL/GenBank/DDBJ whole genome shotgun (WGS) entry which is preliminary data.</text>
</comment>
<sequence length="55" mass="6200">VVAYVKECERNKAACIFILDSSMVRCWVIASENQNDEVNQHSKSSGSGWKAFYAE</sequence>
<feature type="non-terminal residue" evidence="1">
    <location>
        <position position="1"/>
    </location>
</feature>
<keyword evidence="2" id="KW-1185">Reference proteome</keyword>
<feature type="non-terminal residue" evidence="1">
    <location>
        <position position="55"/>
    </location>
</feature>
<evidence type="ECO:0000313" key="2">
    <source>
        <dbReference type="Proteomes" id="UP000789920"/>
    </source>
</evidence>
<name>A0ACA9RZS7_9GLOM</name>
<dbReference type="Proteomes" id="UP000789920">
    <property type="component" value="Unassembled WGS sequence"/>
</dbReference>
<organism evidence="1 2">
    <name type="scientific">Racocetra persica</name>
    <dbReference type="NCBI Taxonomy" id="160502"/>
    <lineage>
        <taxon>Eukaryota</taxon>
        <taxon>Fungi</taxon>
        <taxon>Fungi incertae sedis</taxon>
        <taxon>Mucoromycota</taxon>
        <taxon>Glomeromycotina</taxon>
        <taxon>Glomeromycetes</taxon>
        <taxon>Diversisporales</taxon>
        <taxon>Gigasporaceae</taxon>
        <taxon>Racocetra</taxon>
    </lineage>
</organism>
<dbReference type="EMBL" id="CAJVQC010080234">
    <property type="protein sequence ID" value="CAG8817815.1"/>
    <property type="molecule type" value="Genomic_DNA"/>
</dbReference>
<evidence type="ECO:0000313" key="1">
    <source>
        <dbReference type="EMBL" id="CAG8817815.1"/>
    </source>
</evidence>